<dbReference type="EMBL" id="CP046052">
    <property type="protein sequence ID" value="QGM45751.1"/>
    <property type="molecule type" value="Genomic_DNA"/>
</dbReference>
<dbReference type="AlphaFoldDB" id="A0A6B8KFC0"/>
<keyword evidence="2" id="KW-1133">Transmembrane helix</keyword>
<organism evidence="3 4">
    <name type="scientific">Methylocystis heyeri</name>
    <dbReference type="NCBI Taxonomy" id="391905"/>
    <lineage>
        <taxon>Bacteria</taxon>
        <taxon>Pseudomonadati</taxon>
        <taxon>Pseudomonadota</taxon>
        <taxon>Alphaproteobacteria</taxon>
        <taxon>Hyphomicrobiales</taxon>
        <taxon>Methylocystaceae</taxon>
        <taxon>Methylocystis</taxon>
    </lineage>
</organism>
<feature type="transmembrane region" description="Helical" evidence="2">
    <location>
        <begin position="136"/>
        <end position="157"/>
    </location>
</feature>
<sequence length="190" mass="19666">MTKESSLSGFGFSAASLCKRLLASFCVFIVLTIGLDNSTGFSSSAEARPGRPAHYPARGGFGHPGHGGGGFGGPGHGVRGPAHYPAHGGFRHPGHGVRGPGHYPAHGHIGRRPVVAAPRRAVVVAPVRPIPAVRPWYWGNVVAGVTIGAIIAVAVVGSAPKAPSPELCWYWTSASKTRGYWSYCSAPPAM</sequence>
<accession>A0A6B8KFC0</accession>
<gene>
    <name evidence="3" type="ORF">H2LOC_008565</name>
</gene>
<feature type="compositionally biased region" description="Gly residues" evidence="1">
    <location>
        <begin position="59"/>
        <end position="78"/>
    </location>
</feature>
<keyword evidence="2" id="KW-0472">Membrane</keyword>
<evidence type="ECO:0000256" key="2">
    <source>
        <dbReference type="SAM" id="Phobius"/>
    </source>
</evidence>
<proteinExistence type="predicted"/>
<evidence type="ECO:0000256" key="1">
    <source>
        <dbReference type="SAM" id="MobiDB-lite"/>
    </source>
</evidence>
<reference evidence="3 4" key="1">
    <citation type="submission" date="2019-11" db="EMBL/GenBank/DDBJ databases">
        <title>The genome sequence of Methylocystis heyeri.</title>
        <authorList>
            <person name="Oshkin I.Y."/>
            <person name="Miroshnikov K."/>
            <person name="Dedysh S.N."/>
        </authorList>
    </citation>
    <scope>NUCLEOTIDE SEQUENCE [LARGE SCALE GENOMIC DNA]</scope>
    <source>
        <strain evidence="3 4">H2</strain>
    </source>
</reference>
<keyword evidence="4" id="KW-1185">Reference proteome</keyword>
<dbReference type="OrthoDB" id="8456977at2"/>
<evidence type="ECO:0000313" key="3">
    <source>
        <dbReference type="EMBL" id="QGM45751.1"/>
    </source>
</evidence>
<dbReference type="KEGG" id="mhey:H2LOC_008565"/>
<name>A0A6B8KFC0_9HYPH</name>
<protein>
    <submittedName>
        <fullName evidence="3">Uncharacterized protein</fullName>
    </submittedName>
</protein>
<evidence type="ECO:0000313" key="4">
    <source>
        <dbReference type="Proteomes" id="UP000309061"/>
    </source>
</evidence>
<dbReference type="Proteomes" id="UP000309061">
    <property type="component" value="Chromosome"/>
</dbReference>
<dbReference type="RefSeq" id="WP_136496022.1">
    <property type="nucleotide sequence ID" value="NZ_CP046052.1"/>
</dbReference>
<feature type="region of interest" description="Disordered" evidence="1">
    <location>
        <begin position="41"/>
        <end position="103"/>
    </location>
</feature>
<keyword evidence="2" id="KW-0812">Transmembrane</keyword>